<gene>
    <name evidence="1" type="ordered locus">MTR_2g059820</name>
</gene>
<reference evidence="2" key="3">
    <citation type="submission" date="2015-04" db="UniProtKB">
        <authorList>
            <consortium name="EnsemblPlants"/>
        </authorList>
    </citation>
    <scope>IDENTIFICATION</scope>
    <source>
        <strain evidence="2">cv. Jemalong A17</strain>
    </source>
</reference>
<dbReference type="EMBL" id="CM001218">
    <property type="protein sequence ID" value="KEH38047.1"/>
    <property type="molecule type" value="Genomic_DNA"/>
</dbReference>
<protein>
    <submittedName>
        <fullName evidence="1 2">Uncharacterized protein</fullName>
    </submittedName>
</protein>
<dbReference type="Proteomes" id="UP000002051">
    <property type="component" value="Chromosome 2"/>
</dbReference>
<proteinExistence type="predicted"/>
<dbReference type="AlphaFoldDB" id="A0A072V888"/>
<dbReference type="HOGENOM" id="CLU_3053356_0_0_1"/>
<accession>A0A072V888</accession>
<evidence type="ECO:0000313" key="1">
    <source>
        <dbReference type="EMBL" id="KEH38047.1"/>
    </source>
</evidence>
<name>A0A072V888_MEDTR</name>
<reference evidence="1 3" key="2">
    <citation type="journal article" date="2014" name="BMC Genomics">
        <title>An improved genome release (version Mt4.0) for the model legume Medicago truncatula.</title>
        <authorList>
            <person name="Tang H."/>
            <person name="Krishnakumar V."/>
            <person name="Bidwell S."/>
            <person name="Rosen B."/>
            <person name="Chan A."/>
            <person name="Zhou S."/>
            <person name="Gentzbittel L."/>
            <person name="Childs K.L."/>
            <person name="Yandell M."/>
            <person name="Gundlach H."/>
            <person name="Mayer K.F."/>
            <person name="Schwartz D.C."/>
            <person name="Town C.D."/>
        </authorList>
    </citation>
    <scope>GENOME REANNOTATION</scope>
    <source>
        <strain evidence="1">A17</strain>
        <strain evidence="2 3">cv. Jemalong A17</strain>
    </source>
</reference>
<dbReference type="PaxDb" id="3880-AES83259"/>
<dbReference type="EnsemblPlants" id="KEH38047">
    <property type="protein sequence ID" value="KEH38047"/>
    <property type="gene ID" value="MTR_2g059820"/>
</dbReference>
<sequence>MGDSWEVLCCTLLPKFRNSAVKRAWARVVLGWMGDLLGSPCVAPLFAKISCSFC</sequence>
<evidence type="ECO:0000313" key="2">
    <source>
        <dbReference type="EnsemblPlants" id="KEH38047"/>
    </source>
</evidence>
<keyword evidence="3" id="KW-1185">Reference proteome</keyword>
<evidence type="ECO:0000313" key="3">
    <source>
        <dbReference type="Proteomes" id="UP000002051"/>
    </source>
</evidence>
<organism evidence="1 3">
    <name type="scientific">Medicago truncatula</name>
    <name type="common">Barrel medic</name>
    <name type="synonym">Medicago tribuloides</name>
    <dbReference type="NCBI Taxonomy" id="3880"/>
    <lineage>
        <taxon>Eukaryota</taxon>
        <taxon>Viridiplantae</taxon>
        <taxon>Streptophyta</taxon>
        <taxon>Embryophyta</taxon>
        <taxon>Tracheophyta</taxon>
        <taxon>Spermatophyta</taxon>
        <taxon>Magnoliopsida</taxon>
        <taxon>eudicotyledons</taxon>
        <taxon>Gunneridae</taxon>
        <taxon>Pentapetalae</taxon>
        <taxon>rosids</taxon>
        <taxon>fabids</taxon>
        <taxon>Fabales</taxon>
        <taxon>Fabaceae</taxon>
        <taxon>Papilionoideae</taxon>
        <taxon>50 kb inversion clade</taxon>
        <taxon>NPAAA clade</taxon>
        <taxon>Hologalegina</taxon>
        <taxon>IRL clade</taxon>
        <taxon>Trifolieae</taxon>
        <taxon>Medicago</taxon>
    </lineage>
</organism>
<reference evidence="1 3" key="1">
    <citation type="journal article" date="2011" name="Nature">
        <title>The Medicago genome provides insight into the evolution of rhizobial symbioses.</title>
        <authorList>
            <person name="Young N.D."/>
            <person name="Debelle F."/>
            <person name="Oldroyd G.E."/>
            <person name="Geurts R."/>
            <person name="Cannon S.B."/>
            <person name="Udvardi M.K."/>
            <person name="Benedito V.A."/>
            <person name="Mayer K.F."/>
            <person name="Gouzy J."/>
            <person name="Schoof H."/>
            <person name="Van de Peer Y."/>
            <person name="Proost S."/>
            <person name="Cook D.R."/>
            <person name="Meyers B.C."/>
            <person name="Spannagl M."/>
            <person name="Cheung F."/>
            <person name="De Mita S."/>
            <person name="Krishnakumar V."/>
            <person name="Gundlach H."/>
            <person name="Zhou S."/>
            <person name="Mudge J."/>
            <person name="Bharti A.K."/>
            <person name="Murray J.D."/>
            <person name="Naoumkina M.A."/>
            <person name="Rosen B."/>
            <person name="Silverstein K.A."/>
            <person name="Tang H."/>
            <person name="Rombauts S."/>
            <person name="Zhao P.X."/>
            <person name="Zhou P."/>
            <person name="Barbe V."/>
            <person name="Bardou P."/>
            <person name="Bechner M."/>
            <person name="Bellec A."/>
            <person name="Berger A."/>
            <person name="Berges H."/>
            <person name="Bidwell S."/>
            <person name="Bisseling T."/>
            <person name="Choisne N."/>
            <person name="Couloux A."/>
            <person name="Denny R."/>
            <person name="Deshpande S."/>
            <person name="Dai X."/>
            <person name="Doyle J.J."/>
            <person name="Dudez A.M."/>
            <person name="Farmer A.D."/>
            <person name="Fouteau S."/>
            <person name="Franken C."/>
            <person name="Gibelin C."/>
            <person name="Gish J."/>
            <person name="Goldstein S."/>
            <person name="Gonzalez A.J."/>
            <person name="Green P.J."/>
            <person name="Hallab A."/>
            <person name="Hartog M."/>
            <person name="Hua A."/>
            <person name="Humphray S.J."/>
            <person name="Jeong D.H."/>
            <person name="Jing Y."/>
            <person name="Jocker A."/>
            <person name="Kenton S.M."/>
            <person name="Kim D.J."/>
            <person name="Klee K."/>
            <person name="Lai H."/>
            <person name="Lang C."/>
            <person name="Lin S."/>
            <person name="Macmil S.L."/>
            <person name="Magdelenat G."/>
            <person name="Matthews L."/>
            <person name="McCorrison J."/>
            <person name="Monaghan E.L."/>
            <person name="Mun J.H."/>
            <person name="Najar F.Z."/>
            <person name="Nicholson C."/>
            <person name="Noirot C."/>
            <person name="O'Bleness M."/>
            <person name="Paule C.R."/>
            <person name="Poulain J."/>
            <person name="Prion F."/>
            <person name="Qin B."/>
            <person name="Qu C."/>
            <person name="Retzel E.F."/>
            <person name="Riddle C."/>
            <person name="Sallet E."/>
            <person name="Samain S."/>
            <person name="Samson N."/>
            <person name="Sanders I."/>
            <person name="Saurat O."/>
            <person name="Scarpelli C."/>
            <person name="Schiex T."/>
            <person name="Segurens B."/>
            <person name="Severin A.J."/>
            <person name="Sherrier D.J."/>
            <person name="Shi R."/>
            <person name="Sims S."/>
            <person name="Singer S.R."/>
            <person name="Sinharoy S."/>
            <person name="Sterck L."/>
            <person name="Viollet A."/>
            <person name="Wang B.B."/>
            <person name="Wang K."/>
            <person name="Wang M."/>
            <person name="Wang X."/>
            <person name="Warfsmann J."/>
            <person name="Weissenbach J."/>
            <person name="White D.D."/>
            <person name="White J.D."/>
            <person name="Wiley G.B."/>
            <person name="Wincker P."/>
            <person name="Xing Y."/>
            <person name="Yang L."/>
            <person name="Yao Z."/>
            <person name="Ying F."/>
            <person name="Zhai J."/>
            <person name="Zhou L."/>
            <person name="Zuber A."/>
            <person name="Denarie J."/>
            <person name="Dixon R.A."/>
            <person name="May G.D."/>
            <person name="Schwartz D.C."/>
            <person name="Rogers J."/>
            <person name="Quetier F."/>
            <person name="Town C.D."/>
            <person name="Roe B.A."/>
        </authorList>
    </citation>
    <scope>NUCLEOTIDE SEQUENCE [LARGE SCALE GENOMIC DNA]</scope>
    <source>
        <strain evidence="1">A17</strain>
        <strain evidence="2 3">cv. Jemalong A17</strain>
    </source>
</reference>